<dbReference type="PANTHER" id="PTHR11741">
    <property type="entry name" value="ELONGATION FACTOR TS"/>
    <property type="match status" value="1"/>
</dbReference>
<keyword evidence="4 6" id="KW-0648">Protein biosynthesis</keyword>
<dbReference type="InterPro" id="IPR014039">
    <property type="entry name" value="Transl_elong_EFTs/EF1B_dimer"/>
</dbReference>
<evidence type="ECO:0000256" key="8">
    <source>
        <dbReference type="RuleBase" id="RU000643"/>
    </source>
</evidence>
<dbReference type="EMBL" id="CP048914">
    <property type="protein sequence ID" value="QMS85447.1"/>
    <property type="molecule type" value="Genomic_DNA"/>
</dbReference>
<dbReference type="RefSeq" id="WP_258877241.1">
    <property type="nucleotide sequence ID" value="NZ_CP048914.1"/>
</dbReference>
<dbReference type="Proteomes" id="UP000514720">
    <property type="component" value="Chromosome"/>
</dbReference>
<reference evidence="10 11" key="1">
    <citation type="submission" date="2020-02" db="EMBL/GenBank/DDBJ databases">
        <authorList>
            <person name="Zheng R.K."/>
            <person name="Sun C.M."/>
        </authorList>
    </citation>
    <scope>NUCLEOTIDE SEQUENCE [LARGE SCALE GENOMIC DNA]</scope>
    <source>
        <strain evidence="11">zrk13</strain>
    </source>
</reference>
<gene>
    <name evidence="6" type="primary">tsf</name>
    <name evidence="10" type="ORF">G4Z02_06655</name>
</gene>
<evidence type="ECO:0000313" key="10">
    <source>
        <dbReference type="EMBL" id="QMS85447.1"/>
    </source>
</evidence>
<dbReference type="InterPro" id="IPR036402">
    <property type="entry name" value="EF-Ts_dimer_sf"/>
</dbReference>
<sequence length="291" mass="31600">MAISAKLVKELREKTGAGMMDCKKALTATDGDLDKAADWLREKGIAKAAKKQSRIAAEGLCNVLVDGNEAVVFELNCETDFVAKNDNFKALLDEVGSTILNSKASNLDEALAVELNGKTLADVLVEATAKIGEKISLRRVARFTKEDSASFGAYAHMGGKIVSLTIIDGVDEEVAKDVSMHVAAINPKYLDPSQISEDVIEHEKQILTAEALNEGKPANIVEKMVQGRLNKYLKEICLVNQPFVKDPDQTVEKFVKANKGTIVGFTRLEVGEGIEKRQDDFASEVMSQVNA</sequence>
<dbReference type="Gene3D" id="3.30.479.20">
    <property type="entry name" value="Elongation factor Ts, dimerisation domain"/>
    <property type="match status" value="2"/>
</dbReference>
<dbReference type="PROSITE" id="PS01126">
    <property type="entry name" value="EF_TS_1"/>
    <property type="match status" value="1"/>
</dbReference>
<dbReference type="InterPro" id="IPR009060">
    <property type="entry name" value="UBA-like_sf"/>
</dbReference>
<feature type="region of interest" description="Involved in Mg(2+) ion dislocation from EF-Tu" evidence="6">
    <location>
        <begin position="79"/>
        <end position="82"/>
    </location>
</feature>
<dbReference type="HAMAP" id="MF_00050">
    <property type="entry name" value="EF_Ts"/>
    <property type="match status" value="1"/>
</dbReference>
<name>A0A7L7KRW1_9MOLU</name>
<evidence type="ECO:0000256" key="1">
    <source>
        <dbReference type="ARBA" id="ARBA00005532"/>
    </source>
</evidence>
<dbReference type="GO" id="GO:0005737">
    <property type="term" value="C:cytoplasm"/>
    <property type="evidence" value="ECO:0007669"/>
    <property type="project" value="UniProtKB-SubCell"/>
</dbReference>
<dbReference type="InterPro" id="IPR018101">
    <property type="entry name" value="Transl_elong_Ts_CS"/>
</dbReference>
<dbReference type="PANTHER" id="PTHR11741:SF0">
    <property type="entry name" value="ELONGATION FACTOR TS, MITOCHONDRIAL"/>
    <property type="match status" value="1"/>
</dbReference>
<accession>A0A7L7KRW1</accession>
<evidence type="ECO:0000256" key="2">
    <source>
        <dbReference type="ARBA" id="ARBA00016956"/>
    </source>
</evidence>
<dbReference type="CDD" id="cd14275">
    <property type="entry name" value="UBA_EF-Ts"/>
    <property type="match status" value="1"/>
</dbReference>
<keyword evidence="11" id="KW-1185">Reference proteome</keyword>
<dbReference type="Pfam" id="PF00889">
    <property type="entry name" value="EF_TS"/>
    <property type="match status" value="1"/>
</dbReference>
<keyword evidence="6" id="KW-0963">Cytoplasm</keyword>
<dbReference type="Gene3D" id="1.10.286.20">
    <property type="match status" value="1"/>
</dbReference>
<dbReference type="KEGG" id="xcl:G4Z02_06655"/>
<proteinExistence type="inferred from homology"/>
<evidence type="ECO:0000256" key="5">
    <source>
        <dbReference type="ARBA" id="ARBA00025453"/>
    </source>
</evidence>
<evidence type="ECO:0000256" key="7">
    <source>
        <dbReference type="RuleBase" id="RU000642"/>
    </source>
</evidence>
<dbReference type="NCBIfam" id="TIGR00116">
    <property type="entry name" value="tsf"/>
    <property type="match status" value="1"/>
</dbReference>
<dbReference type="Pfam" id="PF25025">
    <property type="entry name" value="EF-Ts_N"/>
    <property type="match status" value="1"/>
</dbReference>
<dbReference type="FunFam" id="1.10.286.20:FF:000001">
    <property type="entry name" value="Elongation factor Ts"/>
    <property type="match status" value="1"/>
</dbReference>
<dbReference type="FunFam" id="1.10.8.10:FF:000001">
    <property type="entry name" value="Elongation factor Ts"/>
    <property type="match status" value="1"/>
</dbReference>
<dbReference type="PROSITE" id="PS01127">
    <property type="entry name" value="EF_TS_2"/>
    <property type="match status" value="1"/>
</dbReference>
<evidence type="ECO:0000313" key="11">
    <source>
        <dbReference type="Proteomes" id="UP000514720"/>
    </source>
</evidence>
<feature type="domain" description="Translation elongation factor EFTs/EF1B dimerisation" evidence="9">
    <location>
        <begin position="70"/>
        <end position="272"/>
    </location>
</feature>
<evidence type="ECO:0000256" key="4">
    <source>
        <dbReference type="ARBA" id="ARBA00022917"/>
    </source>
</evidence>
<dbReference type="Gene3D" id="1.10.8.10">
    <property type="entry name" value="DNA helicase RuvA subunit, C-terminal domain"/>
    <property type="match status" value="1"/>
</dbReference>
<evidence type="ECO:0000256" key="3">
    <source>
        <dbReference type="ARBA" id="ARBA00022768"/>
    </source>
</evidence>
<dbReference type="InterPro" id="IPR001816">
    <property type="entry name" value="Transl_elong_EFTs/EF1B"/>
</dbReference>
<dbReference type="GO" id="GO:0003746">
    <property type="term" value="F:translation elongation factor activity"/>
    <property type="evidence" value="ECO:0007669"/>
    <property type="project" value="UniProtKB-UniRule"/>
</dbReference>
<comment type="subcellular location">
    <subcellularLocation>
        <location evidence="6 8">Cytoplasm</location>
    </subcellularLocation>
</comment>
<organism evidence="10 11">
    <name type="scientific">Candidatus Xianfuyuplasma coldseepsis</name>
    <dbReference type="NCBI Taxonomy" id="2782163"/>
    <lineage>
        <taxon>Bacteria</taxon>
        <taxon>Bacillati</taxon>
        <taxon>Mycoplasmatota</taxon>
        <taxon>Mollicutes</taxon>
        <taxon>Candidatus Izemoplasmatales</taxon>
        <taxon>Candidatus Izemoplasmataceae</taxon>
        <taxon>Candidatus Xianfuyuplasma</taxon>
    </lineage>
</organism>
<keyword evidence="3 6" id="KW-0251">Elongation factor</keyword>
<protein>
    <recommendedName>
        <fullName evidence="2 6">Elongation factor Ts</fullName>
        <shortName evidence="6">EF-Ts</shortName>
    </recommendedName>
</protein>
<dbReference type="SUPFAM" id="SSF46934">
    <property type="entry name" value="UBA-like"/>
    <property type="match status" value="1"/>
</dbReference>
<evidence type="ECO:0000259" key="9">
    <source>
        <dbReference type="Pfam" id="PF00889"/>
    </source>
</evidence>
<dbReference type="AlphaFoldDB" id="A0A7L7KRW1"/>
<dbReference type="SUPFAM" id="SSF54713">
    <property type="entry name" value="Elongation factor Ts (EF-Ts), dimerisation domain"/>
    <property type="match status" value="2"/>
</dbReference>
<comment type="function">
    <text evidence="5 6 7">Associates with the EF-Tu.GDP complex and induces the exchange of GDP to GTP. It remains bound to the aminoacyl-tRNA.EF-Tu.GTP complex up to the GTP hydrolysis stage on the ribosome.</text>
</comment>
<evidence type="ECO:0000256" key="6">
    <source>
        <dbReference type="HAMAP-Rule" id="MF_00050"/>
    </source>
</evidence>
<comment type="similarity">
    <text evidence="1 6 7">Belongs to the EF-Ts family.</text>
</comment>